<dbReference type="OrthoDB" id="186682at2157"/>
<dbReference type="RefSeq" id="WP_006186723.1">
    <property type="nucleotide sequence ID" value="NZ_AOII01000089.1"/>
</dbReference>
<accession>L9YL13</accession>
<organism evidence="2 3">
    <name type="scientific">Natrinema pallidum DSM 3751</name>
    <dbReference type="NCBI Taxonomy" id="1227495"/>
    <lineage>
        <taxon>Archaea</taxon>
        <taxon>Methanobacteriati</taxon>
        <taxon>Methanobacteriota</taxon>
        <taxon>Stenosarchaea group</taxon>
        <taxon>Halobacteria</taxon>
        <taxon>Halobacteriales</taxon>
        <taxon>Natrialbaceae</taxon>
        <taxon>Natrinema</taxon>
    </lineage>
</organism>
<proteinExistence type="predicted"/>
<dbReference type="PATRIC" id="fig|1227495.3.peg.3186"/>
<protein>
    <submittedName>
        <fullName evidence="2">Uncharacterized protein</fullName>
    </submittedName>
</protein>
<reference evidence="2 3" key="1">
    <citation type="journal article" date="2014" name="PLoS Genet.">
        <title>Phylogenetically driven sequencing of extremely halophilic archaea reveals strategies for static and dynamic osmo-response.</title>
        <authorList>
            <person name="Becker E.A."/>
            <person name="Seitzer P.M."/>
            <person name="Tritt A."/>
            <person name="Larsen D."/>
            <person name="Krusor M."/>
            <person name="Yao A.I."/>
            <person name="Wu D."/>
            <person name="Madern D."/>
            <person name="Eisen J.A."/>
            <person name="Darling A.E."/>
            <person name="Facciotti M.T."/>
        </authorList>
    </citation>
    <scope>NUCLEOTIDE SEQUENCE [LARGE SCALE GENOMIC DNA]</scope>
    <source>
        <strain evidence="2 3">DSM 3751</strain>
    </source>
</reference>
<gene>
    <name evidence="2" type="ORF">C487_15895</name>
</gene>
<dbReference type="EMBL" id="AOII01000089">
    <property type="protein sequence ID" value="ELY74187.1"/>
    <property type="molecule type" value="Genomic_DNA"/>
</dbReference>
<dbReference type="AlphaFoldDB" id="L9YL13"/>
<dbReference type="PROSITE" id="PS51257">
    <property type="entry name" value="PROKAR_LIPOPROTEIN"/>
    <property type="match status" value="1"/>
</dbReference>
<feature type="region of interest" description="Disordered" evidence="1">
    <location>
        <begin position="25"/>
        <end position="56"/>
    </location>
</feature>
<sequence>MKHPSRRGLLATGASLTAFAAGCLDQLPNDGRDQTGESDEAPNTAESGGSELSPLERWVPASSSTELLFHFRDLAEVRQHEGELRPSVIEDVPTMPDADGSEVVKRVANGESAVESVLRFGSEGVAGNVVVDGSFDRDAVDTDRKSSTGEFAVLERDGVSVAVSADTVVMSPADGAALDAILAAGVEGTGRRADEHDRFAQLLERVGDRTILWGEYEGDTDGTGAAFSWSFGAETSTNSAVAVYPDADRMADFEERMSERFDDVTVEIDGNVGVATRTVPTEEYEYLDLFAQHESQPAQPQAGVSIDSDSSDRTVTVAYISKSGVERLEISDENGNEAEMTDVGETTTFEYDAGASGELTVVAVGSETETETETVVATHSYSF</sequence>
<dbReference type="Proteomes" id="UP000011618">
    <property type="component" value="Unassembled WGS sequence"/>
</dbReference>
<evidence type="ECO:0000256" key="1">
    <source>
        <dbReference type="SAM" id="MobiDB-lite"/>
    </source>
</evidence>
<evidence type="ECO:0000313" key="2">
    <source>
        <dbReference type="EMBL" id="ELY74187.1"/>
    </source>
</evidence>
<name>L9YL13_9EURY</name>
<dbReference type="eggNOG" id="arCOG09132">
    <property type="taxonomic scope" value="Archaea"/>
</dbReference>
<comment type="caution">
    <text evidence="2">The sequence shown here is derived from an EMBL/GenBank/DDBJ whole genome shotgun (WGS) entry which is preliminary data.</text>
</comment>
<evidence type="ECO:0000313" key="3">
    <source>
        <dbReference type="Proteomes" id="UP000011618"/>
    </source>
</evidence>